<evidence type="ECO:0000313" key="2">
    <source>
        <dbReference type="Proteomes" id="UP001143910"/>
    </source>
</evidence>
<evidence type="ECO:0000313" key="1">
    <source>
        <dbReference type="EMBL" id="KAJ2976314.1"/>
    </source>
</evidence>
<name>A0ACC1ND14_9HYPO</name>
<organism evidence="1 2">
    <name type="scientific">Zarea fungicola</name>
    <dbReference type="NCBI Taxonomy" id="93591"/>
    <lineage>
        <taxon>Eukaryota</taxon>
        <taxon>Fungi</taxon>
        <taxon>Dikarya</taxon>
        <taxon>Ascomycota</taxon>
        <taxon>Pezizomycotina</taxon>
        <taxon>Sordariomycetes</taxon>
        <taxon>Hypocreomycetidae</taxon>
        <taxon>Hypocreales</taxon>
        <taxon>Cordycipitaceae</taxon>
        <taxon>Zarea</taxon>
    </lineage>
</organism>
<protein>
    <submittedName>
        <fullName evidence="1">Uncharacterized protein</fullName>
    </submittedName>
</protein>
<sequence>MAPPTPASASRRLSVNTHSTTNTPSRDDDGGLTQSLSQLSLQTPSGQRNGATRRLSEASRPLRDMTVLLNVAMGGNVCKGQVPADGAYDLVVFSMSMAHEMEHGGWGRFEYDWGHPSVPQGHTY</sequence>
<dbReference type="Proteomes" id="UP001143910">
    <property type="component" value="Unassembled WGS sequence"/>
</dbReference>
<accession>A0ACC1ND14</accession>
<comment type="caution">
    <text evidence="1">The sequence shown here is derived from an EMBL/GenBank/DDBJ whole genome shotgun (WGS) entry which is preliminary data.</text>
</comment>
<reference evidence="1" key="1">
    <citation type="submission" date="2022-08" db="EMBL/GenBank/DDBJ databases">
        <title>Genome Sequence of Lecanicillium fungicola.</title>
        <authorList>
            <person name="Buettner E."/>
        </authorList>
    </citation>
    <scope>NUCLEOTIDE SEQUENCE</scope>
    <source>
        <strain evidence="1">Babe33</strain>
    </source>
</reference>
<keyword evidence="2" id="KW-1185">Reference proteome</keyword>
<gene>
    <name evidence="1" type="ORF">NQ176_g5025</name>
</gene>
<dbReference type="EMBL" id="JANJQO010000598">
    <property type="protein sequence ID" value="KAJ2976314.1"/>
    <property type="molecule type" value="Genomic_DNA"/>
</dbReference>
<proteinExistence type="predicted"/>